<evidence type="ECO:0000313" key="4">
    <source>
        <dbReference type="Proteomes" id="UP000324222"/>
    </source>
</evidence>
<reference evidence="3 4" key="1">
    <citation type="submission" date="2019-05" db="EMBL/GenBank/DDBJ databases">
        <title>Another draft genome of Portunus trituberculatus and its Hox gene families provides insights of decapod evolution.</title>
        <authorList>
            <person name="Jeong J.-H."/>
            <person name="Song I."/>
            <person name="Kim S."/>
            <person name="Choi T."/>
            <person name="Kim D."/>
            <person name="Ryu S."/>
            <person name="Kim W."/>
        </authorList>
    </citation>
    <scope>NUCLEOTIDE SEQUENCE [LARGE SCALE GENOMIC DNA]</scope>
    <source>
        <tissue evidence="3">Muscle</tissue>
    </source>
</reference>
<keyword evidence="2" id="KW-1133">Transmembrane helix</keyword>
<protein>
    <submittedName>
        <fullName evidence="3">Uncharacterized protein</fullName>
    </submittedName>
</protein>
<organism evidence="3 4">
    <name type="scientific">Portunus trituberculatus</name>
    <name type="common">Swimming crab</name>
    <name type="synonym">Neptunus trituberculatus</name>
    <dbReference type="NCBI Taxonomy" id="210409"/>
    <lineage>
        <taxon>Eukaryota</taxon>
        <taxon>Metazoa</taxon>
        <taxon>Ecdysozoa</taxon>
        <taxon>Arthropoda</taxon>
        <taxon>Crustacea</taxon>
        <taxon>Multicrustacea</taxon>
        <taxon>Malacostraca</taxon>
        <taxon>Eumalacostraca</taxon>
        <taxon>Eucarida</taxon>
        <taxon>Decapoda</taxon>
        <taxon>Pleocyemata</taxon>
        <taxon>Brachyura</taxon>
        <taxon>Eubrachyura</taxon>
        <taxon>Portunoidea</taxon>
        <taxon>Portunidae</taxon>
        <taxon>Portuninae</taxon>
        <taxon>Portunus</taxon>
    </lineage>
</organism>
<feature type="transmembrane region" description="Helical" evidence="2">
    <location>
        <begin position="83"/>
        <end position="104"/>
    </location>
</feature>
<gene>
    <name evidence="3" type="ORF">E2C01_089749</name>
</gene>
<keyword evidence="2" id="KW-0812">Transmembrane</keyword>
<comment type="caution">
    <text evidence="3">The sequence shown here is derived from an EMBL/GenBank/DDBJ whole genome shotgun (WGS) entry which is preliminary data.</text>
</comment>
<dbReference type="AlphaFoldDB" id="A0A5B7JJ40"/>
<proteinExistence type="predicted"/>
<feature type="region of interest" description="Disordered" evidence="1">
    <location>
        <begin position="191"/>
        <end position="212"/>
    </location>
</feature>
<feature type="region of interest" description="Disordered" evidence="1">
    <location>
        <begin position="38"/>
        <end position="61"/>
    </location>
</feature>
<feature type="compositionally biased region" description="Basic and acidic residues" evidence="1">
    <location>
        <begin position="38"/>
        <end position="48"/>
    </location>
</feature>
<name>A0A5B7JJ40_PORTR</name>
<keyword evidence="2" id="KW-0472">Membrane</keyword>
<keyword evidence="4" id="KW-1185">Reference proteome</keyword>
<sequence>MSGSGGAGRGGAGRAVWRSNERGRPFLPLAGSARRGDKAWAGRGERGVSLRGGAQRRTPAPPHAISARAAAEPKTLFPRGLQLAGICILFTIVFGISLHCLCLASCGRSGGARWAARPGVPGVVGGRLRPAPQPHPGRRAAPPLAGDQDAAPASSVHRKSSGIWRAIQAPLLRLFRSPLCNVFSGRHAGPPPLPESLKRASLRRAGRGGTWG</sequence>
<evidence type="ECO:0000313" key="3">
    <source>
        <dbReference type="EMBL" id="MPC94575.1"/>
    </source>
</evidence>
<dbReference type="EMBL" id="VSRR010099139">
    <property type="protein sequence ID" value="MPC94575.1"/>
    <property type="molecule type" value="Genomic_DNA"/>
</dbReference>
<feature type="region of interest" description="Disordered" evidence="1">
    <location>
        <begin position="124"/>
        <end position="157"/>
    </location>
</feature>
<evidence type="ECO:0000256" key="2">
    <source>
        <dbReference type="SAM" id="Phobius"/>
    </source>
</evidence>
<evidence type="ECO:0000256" key="1">
    <source>
        <dbReference type="SAM" id="MobiDB-lite"/>
    </source>
</evidence>
<dbReference type="Proteomes" id="UP000324222">
    <property type="component" value="Unassembled WGS sequence"/>
</dbReference>
<accession>A0A5B7JJ40</accession>